<protein>
    <submittedName>
        <fullName evidence="2">Uncharacterized protein</fullName>
    </submittedName>
</protein>
<feature type="transmembrane region" description="Helical" evidence="1">
    <location>
        <begin position="62"/>
        <end position="78"/>
    </location>
</feature>
<proteinExistence type="predicted"/>
<dbReference type="Proteomes" id="UP000189981">
    <property type="component" value="Unassembled WGS sequence"/>
</dbReference>
<accession>A0A1T5B0B9</accession>
<sequence length="153" mass="18053">MVINLLAFMQYSYIKKEVETRDYDDIALHWNKDVNVPFPVLDLPDVLNFRSIFTGITERQKYFIIILIGLVSFSYLLGRREAYSKTVYEVSVERKNFILLRKYGDDLIFKNYDPKTKKLGNNLVLFKIGSSDANTFTTRHVGPLSYFYNIRRE</sequence>
<dbReference type="STRING" id="572036.SAMN05661099_1175"/>
<reference evidence="3" key="1">
    <citation type="submission" date="2017-02" db="EMBL/GenBank/DDBJ databases">
        <authorList>
            <person name="Varghese N."/>
            <person name="Submissions S."/>
        </authorList>
    </citation>
    <scope>NUCLEOTIDE SEQUENCE [LARGE SCALE GENOMIC DNA]</scope>
    <source>
        <strain evidence="3">DSM 22385</strain>
    </source>
</reference>
<gene>
    <name evidence="2" type="ORF">SAMN05661099_1175</name>
</gene>
<keyword evidence="1" id="KW-0472">Membrane</keyword>
<dbReference type="AlphaFoldDB" id="A0A1T5B0B9"/>
<evidence type="ECO:0000256" key="1">
    <source>
        <dbReference type="SAM" id="Phobius"/>
    </source>
</evidence>
<name>A0A1T5B0B9_9SPHI</name>
<keyword evidence="3" id="KW-1185">Reference proteome</keyword>
<dbReference type="EMBL" id="FUYR01000001">
    <property type="protein sequence ID" value="SKB40682.1"/>
    <property type="molecule type" value="Genomic_DNA"/>
</dbReference>
<evidence type="ECO:0000313" key="3">
    <source>
        <dbReference type="Proteomes" id="UP000189981"/>
    </source>
</evidence>
<organism evidence="2 3">
    <name type="scientific">Daejeonella lutea</name>
    <dbReference type="NCBI Taxonomy" id="572036"/>
    <lineage>
        <taxon>Bacteria</taxon>
        <taxon>Pseudomonadati</taxon>
        <taxon>Bacteroidota</taxon>
        <taxon>Sphingobacteriia</taxon>
        <taxon>Sphingobacteriales</taxon>
        <taxon>Sphingobacteriaceae</taxon>
        <taxon>Daejeonella</taxon>
    </lineage>
</organism>
<keyword evidence="1" id="KW-0812">Transmembrane</keyword>
<evidence type="ECO:0000313" key="2">
    <source>
        <dbReference type="EMBL" id="SKB40682.1"/>
    </source>
</evidence>
<keyword evidence="1" id="KW-1133">Transmembrane helix</keyword>